<feature type="compositionally biased region" description="Basic and acidic residues" evidence="2">
    <location>
        <begin position="88"/>
        <end position="114"/>
    </location>
</feature>
<feature type="region of interest" description="Disordered" evidence="2">
    <location>
        <begin position="1"/>
        <end position="146"/>
    </location>
</feature>
<evidence type="ECO:0000256" key="1">
    <source>
        <dbReference type="SAM" id="Coils"/>
    </source>
</evidence>
<name>A0A232EE43_9HYME</name>
<dbReference type="Proteomes" id="UP000215335">
    <property type="component" value="Unassembled WGS sequence"/>
</dbReference>
<keyword evidence="1" id="KW-0175">Coiled coil</keyword>
<evidence type="ECO:0000256" key="2">
    <source>
        <dbReference type="SAM" id="MobiDB-lite"/>
    </source>
</evidence>
<dbReference type="STRING" id="543379.A0A232EE43"/>
<proteinExistence type="predicted"/>
<reference evidence="3 4" key="1">
    <citation type="journal article" date="2017" name="Curr. Biol.">
        <title>The Evolution of Venom by Co-option of Single-Copy Genes.</title>
        <authorList>
            <person name="Martinson E.O."/>
            <person name="Mrinalini"/>
            <person name="Kelkar Y.D."/>
            <person name="Chang C.H."/>
            <person name="Werren J.H."/>
        </authorList>
    </citation>
    <scope>NUCLEOTIDE SEQUENCE [LARGE SCALE GENOMIC DNA]</scope>
    <source>
        <strain evidence="3 4">Alberta</strain>
        <tissue evidence="3">Whole body</tissue>
    </source>
</reference>
<feature type="compositionally biased region" description="Basic residues" evidence="2">
    <location>
        <begin position="55"/>
        <end position="70"/>
    </location>
</feature>
<dbReference type="AlphaFoldDB" id="A0A232EE43"/>
<accession>A0A232EE43</accession>
<feature type="coiled-coil region" evidence="1">
    <location>
        <begin position="261"/>
        <end position="295"/>
    </location>
</feature>
<gene>
    <name evidence="3" type="ORF">TSAR_010041</name>
</gene>
<sequence>MGEGGRLRTGVAGSKPCEDRNGTGDTSPGALTLRSEEEFSGSEDVQGEDLWRMAPHGRRPRSAARKKKIGEKRVEQERLRKGARKKSGKESGETSGKNSDRSKGSGVKKDKGMKEGGALNVKTDMELRELKLGDRKPDAVNESDGKDDLKKHYLKEQKKGVHNEVLAKTERKKRGKLKKKKGEHCRKLKIRKRLRKWRDMKRDEKRALVFNMQDNEDNEEKMMDVDYNNLDKELGNVGVRKVLVKSRNVPKPEAVSLYRCMERYEKIIGRMSVENERLEMRLSEQEKTMDRRMKEMEKRMQKVKSGMNDRIKGMFDNIEEKMVNMCGSMMERLCGSMNLNDARERAQPGAGRTAAALENSYALIVKGDKELRSMEKRDEW</sequence>
<evidence type="ECO:0000313" key="3">
    <source>
        <dbReference type="EMBL" id="OXU16627.1"/>
    </source>
</evidence>
<comment type="caution">
    <text evidence="3">The sequence shown here is derived from an EMBL/GenBank/DDBJ whole genome shotgun (WGS) entry which is preliminary data.</text>
</comment>
<protein>
    <submittedName>
        <fullName evidence="3">Uncharacterized protein</fullName>
    </submittedName>
</protein>
<organism evidence="3 4">
    <name type="scientific">Trichomalopsis sarcophagae</name>
    <dbReference type="NCBI Taxonomy" id="543379"/>
    <lineage>
        <taxon>Eukaryota</taxon>
        <taxon>Metazoa</taxon>
        <taxon>Ecdysozoa</taxon>
        <taxon>Arthropoda</taxon>
        <taxon>Hexapoda</taxon>
        <taxon>Insecta</taxon>
        <taxon>Pterygota</taxon>
        <taxon>Neoptera</taxon>
        <taxon>Endopterygota</taxon>
        <taxon>Hymenoptera</taxon>
        <taxon>Apocrita</taxon>
        <taxon>Proctotrupomorpha</taxon>
        <taxon>Chalcidoidea</taxon>
        <taxon>Pteromalidae</taxon>
        <taxon>Pteromalinae</taxon>
        <taxon>Trichomalopsis</taxon>
    </lineage>
</organism>
<feature type="compositionally biased region" description="Basic and acidic residues" evidence="2">
    <location>
        <begin position="123"/>
        <end position="146"/>
    </location>
</feature>
<keyword evidence="4" id="KW-1185">Reference proteome</keyword>
<feature type="compositionally biased region" description="Acidic residues" evidence="2">
    <location>
        <begin position="38"/>
        <end position="47"/>
    </location>
</feature>
<feature type="compositionally biased region" description="Basic and acidic residues" evidence="2">
    <location>
        <begin position="71"/>
        <end position="80"/>
    </location>
</feature>
<dbReference type="EMBL" id="NNAY01005573">
    <property type="protein sequence ID" value="OXU16627.1"/>
    <property type="molecule type" value="Genomic_DNA"/>
</dbReference>
<evidence type="ECO:0000313" key="4">
    <source>
        <dbReference type="Proteomes" id="UP000215335"/>
    </source>
</evidence>